<dbReference type="OrthoDB" id="5985073at2759"/>
<dbReference type="Proteomes" id="UP000531561">
    <property type="component" value="Unassembled WGS sequence"/>
</dbReference>
<sequence>MLLLLLKFLFSVLIEVEDLRDTLGFVASERPTFKPTSTNYENTCTTTCFDSVDTYLKGIQESCTADGDAAQEYVGGTSPEALVPVEIVAQVFQHTLARYCTTRAQVQFSSRIDFAS</sequence>
<dbReference type="AlphaFoldDB" id="A0A8H6B1A9"/>
<keyword evidence="3" id="KW-1185">Reference proteome</keyword>
<feature type="signal peptide" evidence="1">
    <location>
        <begin position="1"/>
        <end position="16"/>
    </location>
</feature>
<organism evidence="2 3">
    <name type="scientific">Botrytis fragariae</name>
    <dbReference type="NCBI Taxonomy" id="1964551"/>
    <lineage>
        <taxon>Eukaryota</taxon>
        <taxon>Fungi</taxon>
        <taxon>Dikarya</taxon>
        <taxon>Ascomycota</taxon>
        <taxon>Pezizomycotina</taxon>
        <taxon>Leotiomycetes</taxon>
        <taxon>Helotiales</taxon>
        <taxon>Sclerotiniaceae</taxon>
        <taxon>Botrytis</taxon>
    </lineage>
</organism>
<feature type="chain" id="PRO_5034584986" evidence="1">
    <location>
        <begin position="17"/>
        <end position="116"/>
    </location>
</feature>
<evidence type="ECO:0000256" key="1">
    <source>
        <dbReference type="SAM" id="SignalP"/>
    </source>
</evidence>
<gene>
    <name evidence="2" type="ORF">Bfra_001634</name>
</gene>
<dbReference type="RefSeq" id="XP_037196213.1">
    <property type="nucleotide sequence ID" value="XM_037332059.1"/>
</dbReference>
<evidence type="ECO:0000313" key="2">
    <source>
        <dbReference type="EMBL" id="KAF5877267.1"/>
    </source>
</evidence>
<proteinExistence type="predicted"/>
<dbReference type="GeneID" id="59255751"/>
<dbReference type="EMBL" id="JABFCT010000003">
    <property type="protein sequence ID" value="KAF5877267.1"/>
    <property type="molecule type" value="Genomic_DNA"/>
</dbReference>
<name>A0A8H6B1A9_9HELO</name>
<evidence type="ECO:0000313" key="3">
    <source>
        <dbReference type="Proteomes" id="UP000531561"/>
    </source>
</evidence>
<accession>A0A8H6B1A9</accession>
<reference evidence="2 3" key="1">
    <citation type="journal article" date="2020" name="Phytopathology">
        <title>A high-quality genome resource of Botrytis fragariae, a new and rapidly spreading fungal pathogen causing strawberry gray mold in the U.S.A.</title>
        <authorList>
            <person name="Wu Y."/>
            <person name="Saski C.A."/>
            <person name="Schnabel G."/>
            <person name="Xiao S."/>
            <person name="Hu M."/>
        </authorList>
    </citation>
    <scope>NUCLEOTIDE SEQUENCE [LARGE SCALE GENOMIC DNA]</scope>
    <source>
        <strain evidence="2 3">BVB16</strain>
    </source>
</reference>
<keyword evidence="1" id="KW-0732">Signal</keyword>
<comment type="caution">
    <text evidence="2">The sequence shown here is derived from an EMBL/GenBank/DDBJ whole genome shotgun (WGS) entry which is preliminary data.</text>
</comment>
<protein>
    <submittedName>
        <fullName evidence="2">Uncharacterized protein</fullName>
    </submittedName>
</protein>